<feature type="binding site" evidence="5">
    <location>
        <begin position="275"/>
        <end position="278"/>
    </location>
    <ligand>
        <name>pyridoxal 5'-phosphate</name>
        <dbReference type="ChEBI" id="CHEBI:597326"/>
    </ligand>
</feature>
<dbReference type="PANTHER" id="PTHR43727:SF2">
    <property type="entry name" value="GROUP IV DECARBOXYLASE"/>
    <property type="match status" value="1"/>
</dbReference>
<dbReference type="PRINTS" id="PR01179">
    <property type="entry name" value="ODADCRBXLASE"/>
</dbReference>
<gene>
    <name evidence="5 11" type="primary">lysA</name>
    <name evidence="11" type="ORF">WB794_10275</name>
</gene>
<dbReference type="PROSITE" id="PS00878">
    <property type="entry name" value="ODR_DC_2_1"/>
    <property type="match status" value="1"/>
</dbReference>
<dbReference type="RefSeq" id="WP_337335761.1">
    <property type="nucleotide sequence ID" value="NZ_JBBDHC010000014.1"/>
</dbReference>
<evidence type="ECO:0000256" key="8">
    <source>
        <dbReference type="RuleBase" id="RU003738"/>
    </source>
</evidence>
<dbReference type="PRINTS" id="PR01181">
    <property type="entry name" value="DAPDCRBXLASE"/>
</dbReference>
<feature type="binding site" evidence="5">
    <location>
        <position position="318"/>
    </location>
    <ligand>
        <name>substrate</name>
    </ligand>
</feature>
<feature type="domain" description="Orn/DAP/Arg decarboxylase 2 C-terminal" evidence="9">
    <location>
        <begin position="31"/>
        <end position="371"/>
    </location>
</feature>
<evidence type="ECO:0000256" key="2">
    <source>
        <dbReference type="ARBA" id="ARBA00022793"/>
    </source>
</evidence>
<dbReference type="SUPFAM" id="SSF50621">
    <property type="entry name" value="Alanine racemase C-terminal domain-like"/>
    <property type="match status" value="1"/>
</dbReference>
<comment type="subunit">
    <text evidence="5">Homodimer.</text>
</comment>
<feature type="binding site" evidence="5">
    <location>
        <position position="278"/>
    </location>
    <ligand>
        <name>substrate</name>
    </ligand>
</feature>
<keyword evidence="2 5" id="KW-0210">Decarboxylase</keyword>
<evidence type="ECO:0000256" key="5">
    <source>
        <dbReference type="HAMAP-Rule" id="MF_02120"/>
    </source>
</evidence>
<organism evidence="11 12">
    <name type="scientific">Denitratimonas tolerans</name>
    <dbReference type="NCBI Taxonomy" id="1338420"/>
    <lineage>
        <taxon>Bacteria</taxon>
        <taxon>Pseudomonadati</taxon>
        <taxon>Pseudomonadota</taxon>
        <taxon>Gammaproteobacteria</taxon>
        <taxon>Lysobacterales</taxon>
        <taxon>Lysobacteraceae</taxon>
        <taxon>Denitratimonas</taxon>
    </lineage>
</organism>
<dbReference type="AlphaFoldDB" id="A0AAW9R6A9"/>
<dbReference type="GO" id="GO:0009089">
    <property type="term" value="P:lysine biosynthetic process via diaminopimelate"/>
    <property type="evidence" value="ECO:0007669"/>
    <property type="project" value="UniProtKB-UniRule"/>
</dbReference>
<dbReference type="InterPro" id="IPR002986">
    <property type="entry name" value="DAP_deCOOHase_LysA"/>
</dbReference>
<dbReference type="EC" id="4.1.1.20" evidence="5 6"/>
<evidence type="ECO:0000256" key="3">
    <source>
        <dbReference type="ARBA" id="ARBA00022898"/>
    </source>
</evidence>
<protein>
    <recommendedName>
        <fullName evidence="5 6">Diaminopimelate decarboxylase</fullName>
        <shortName evidence="5">DAP decarboxylase</shortName>
        <shortName evidence="5">DAPDC</shortName>
        <ecNumber evidence="5 6">4.1.1.20</ecNumber>
    </recommendedName>
</protein>
<evidence type="ECO:0000313" key="12">
    <source>
        <dbReference type="Proteomes" id="UP001364472"/>
    </source>
</evidence>
<name>A0AAW9R6A9_9GAMM</name>
<feature type="modified residue" description="N6-(pyridoxal phosphate)lysine" evidence="5 7">
    <location>
        <position position="60"/>
    </location>
</feature>
<dbReference type="GO" id="GO:0008836">
    <property type="term" value="F:diaminopimelate decarboxylase activity"/>
    <property type="evidence" value="ECO:0007669"/>
    <property type="project" value="UniProtKB-UniRule"/>
</dbReference>
<evidence type="ECO:0000259" key="9">
    <source>
        <dbReference type="Pfam" id="PF00278"/>
    </source>
</evidence>
<dbReference type="InterPro" id="IPR022653">
    <property type="entry name" value="De-COase2_pyr-phos_BS"/>
</dbReference>
<comment type="catalytic activity">
    <reaction evidence="5 8">
        <text>meso-2,6-diaminopimelate + H(+) = L-lysine + CO2</text>
        <dbReference type="Rhea" id="RHEA:15101"/>
        <dbReference type="ChEBI" id="CHEBI:15378"/>
        <dbReference type="ChEBI" id="CHEBI:16526"/>
        <dbReference type="ChEBI" id="CHEBI:32551"/>
        <dbReference type="ChEBI" id="CHEBI:57791"/>
        <dbReference type="EC" id="4.1.1.20"/>
    </reaction>
</comment>
<accession>A0AAW9R6A9</accession>
<dbReference type="Gene3D" id="3.20.20.10">
    <property type="entry name" value="Alanine racemase"/>
    <property type="match status" value="1"/>
</dbReference>
<dbReference type="Pfam" id="PF00278">
    <property type="entry name" value="Orn_DAP_Arg_deC"/>
    <property type="match status" value="1"/>
</dbReference>
<dbReference type="Proteomes" id="UP001364472">
    <property type="component" value="Unassembled WGS sequence"/>
</dbReference>
<dbReference type="HAMAP" id="MF_02120">
    <property type="entry name" value="LysA"/>
    <property type="match status" value="1"/>
</dbReference>
<comment type="pathway">
    <text evidence="5 8">Amino-acid biosynthesis; L-lysine biosynthesis via DAP pathway; L-lysine from DL-2,6-diaminopimelate: step 1/1.</text>
</comment>
<dbReference type="InterPro" id="IPR022643">
    <property type="entry name" value="De-COase2_C"/>
</dbReference>
<keyword evidence="3 5" id="KW-0663">Pyridoxal phosphate</keyword>
<comment type="similarity">
    <text evidence="5">Belongs to the Orn/Lys/Arg decarboxylase class-II family. LysA subfamily.</text>
</comment>
<dbReference type="Pfam" id="PF02784">
    <property type="entry name" value="Orn_Arg_deC_N"/>
    <property type="match status" value="1"/>
</dbReference>
<feature type="domain" description="Orn/DAP/Arg decarboxylase 2 N-terminal" evidence="10">
    <location>
        <begin position="36"/>
        <end position="282"/>
    </location>
</feature>
<dbReference type="CDD" id="cd06828">
    <property type="entry name" value="PLPDE_III_DapDC"/>
    <property type="match status" value="1"/>
</dbReference>
<evidence type="ECO:0000256" key="6">
    <source>
        <dbReference type="NCBIfam" id="TIGR01048"/>
    </source>
</evidence>
<evidence type="ECO:0000256" key="1">
    <source>
        <dbReference type="ARBA" id="ARBA00001933"/>
    </source>
</evidence>
<dbReference type="InterPro" id="IPR009006">
    <property type="entry name" value="Ala_racemase/Decarboxylase_C"/>
</dbReference>
<comment type="caution">
    <text evidence="11">The sequence shown here is derived from an EMBL/GenBank/DDBJ whole genome shotgun (WGS) entry which is preliminary data.</text>
</comment>
<dbReference type="PANTHER" id="PTHR43727">
    <property type="entry name" value="DIAMINOPIMELATE DECARBOXYLASE"/>
    <property type="match status" value="1"/>
</dbReference>
<keyword evidence="5 8" id="KW-0457">Lysine biosynthesis</keyword>
<keyword evidence="5" id="KW-0028">Amino-acid biosynthesis</keyword>
<evidence type="ECO:0000256" key="7">
    <source>
        <dbReference type="PIRSR" id="PIRSR600183-50"/>
    </source>
</evidence>
<dbReference type="NCBIfam" id="TIGR01048">
    <property type="entry name" value="lysA"/>
    <property type="match status" value="1"/>
</dbReference>
<feature type="binding site" evidence="5">
    <location>
        <position position="314"/>
    </location>
    <ligand>
        <name>substrate</name>
    </ligand>
</feature>
<evidence type="ECO:0000259" key="10">
    <source>
        <dbReference type="Pfam" id="PF02784"/>
    </source>
</evidence>
<dbReference type="SUPFAM" id="SSF51419">
    <property type="entry name" value="PLP-binding barrel"/>
    <property type="match status" value="1"/>
</dbReference>
<feature type="binding site" evidence="5">
    <location>
        <position position="345"/>
    </location>
    <ligand>
        <name>substrate</name>
    </ligand>
</feature>
<feature type="binding site" evidence="5">
    <location>
        <position position="373"/>
    </location>
    <ligand>
        <name>pyridoxal 5'-phosphate</name>
        <dbReference type="ChEBI" id="CHEBI:597326"/>
    </ligand>
</feature>
<dbReference type="InterPro" id="IPR000183">
    <property type="entry name" value="Orn/DAP/Arg_de-COase"/>
</dbReference>
<proteinExistence type="inferred from homology"/>
<evidence type="ECO:0000313" key="11">
    <source>
        <dbReference type="EMBL" id="MEJ1250056.1"/>
    </source>
</evidence>
<keyword evidence="4 5" id="KW-0456">Lyase</keyword>
<feature type="binding site" evidence="5">
    <location>
        <position position="373"/>
    </location>
    <ligand>
        <name>substrate</name>
    </ligand>
</feature>
<dbReference type="EMBL" id="JBBDHC010000014">
    <property type="protein sequence ID" value="MEJ1250056.1"/>
    <property type="molecule type" value="Genomic_DNA"/>
</dbReference>
<keyword evidence="12" id="KW-1185">Reference proteome</keyword>
<dbReference type="GO" id="GO:0030170">
    <property type="term" value="F:pyridoxal phosphate binding"/>
    <property type="evidence" value="ECO:0007669"/>
    <property type="project" value="UniProtKB-UniRule"/>
</dbReference>
<sequence>MTDSTRAGALATLGGVDVPALAAREGTPLYLYDAAAIDARIAALKAGLAGRRARVCYAVKANSSRAILARIAAAGLGADIVSEGEMRRALAAGFRPEDIVFSGVGKTRTEIQAALEHGVGRFNAESIEELDLLDALAAARGVSAAVALRVNPDVDARTHAKISTGKAENKFGIALDQARAIFRDAARWTALRIDGLHAHIGSQLLTLDPIREAVARMAAFGRELQGAGTVLRSIDVGGGLGVCYRAGHDHPPALEDYLAAVFGAFEGFDGELVFEPGRWLMAEAGILLARVVRVKRGDTRRFLVLDAAMNDLIRPSLYEAWHDIVPLVPANRPLREYDVVGPVCETGDTFAQGRVLPEVEADELVAICGAGAYGMSMASTYNSRQLPAEVLLERGGYYLIRRRQSWEEMTAGESLLQERRTT</sequence>
<feature type="active site" description="Proton donor" evidence="7">
    <location>
        <position position="344"/>
    </location>
</feature>
<feature type="binding site" evidence="5">
    <location>
        <position position="239"/>
    </location>
    <ligand>
        <name>pyridoxal 5'-phosphate</name>
        <dbReference type="ChEBI" id="CHEBI:597326"/>
    </ligand>
</feature>
<dbReference type="InterPro" id="IPR029066">
    <property type="entry name" value="PLP-binding_barrel"/>
</dbReference>
<comment type="function">
    <text evidence="5">Specifically catalyzes the decarboxylation of meso-diaminopimelate (meso-DAP) to L-lysine.</text>
</comment>
<comment type="cofactor">
    <cofactor evidence="1 5 7 8">
        <name>pyridoxal 5'-phosphate</name>
        <dbReference type="ChEBI" id="CHEBI:597326"/>
    </cofactor>
</comment>
<dbReference type="FunFam" id="3.20.20.10:FF:000003">
    <property type="entry name" value="Diaminopimelate decarboxylase"/>
    <property type="match status" value="1"/>
</dbReference>
<reference evidence="11 12" key="1">
    <citation type="journal article" date="2016" name="Antonie Van Leeuwenhoek">
        <title>Denitratimonas tolerans gen. nov., sp. nov., a denitrifying bacterium isolated from a bioreactor for tannery wastewater treatment.</title>
        <authorList>
            <person name="Han S.I."/>
            <person name="Kim J.O."/>
            <person name="Lee Y.R."/>
            <person name="Ekpeghere K.I."/>
            <person name="Koh S.C."/>
            <person name="Whang K.S."/>
        </authorList>
    </citation>
    <scope>NUCLEOTIDE SEQUENCE [LARGE SCALE GENOMIC DNA]</scope>
    <source>
        <strain evidence="11 12">KACC 17565</strain>
    </source>
</reference>
<dbReference type="InterPro" id="IPR022644">
    <property type="entry name" value="De-COase2_N"/>
</dbReference>
<dbReference type="Gene3D" id="2.40.37.10">
    <property type="entry name" value="Lyase, Ornithine Decarboxylase, Chain A, domain 1"/>
    <property type="match status" value="1"/>
</dbReference>
<evidence type="ECO:0000256" key="4">
    <source>
        <dbReference type="ARBA" id="ARBA00023239"/>
    </source>
</evidence>